<accession>A0ABR4NSG2</accession>
<keyword evidence="13" id="KW-1185">Reference proteome</keyword>
<comment type="similarity">
    <text evidence="3">Belongs to the flavoprotein pyridine nucleotide cytochrome reductase family.</text>
</comment>
<dbReference type="Gene3D" id="3.40.50.80">
    <property type="entry name" value="Nucleotide-binding domain of ferredoxin-NADP reductase (FNR) module"/>
    <property type="match status" value="1"/>
</dbReference>
<dbReference type="Pfam" id="PF00970">
    <property type="entry name" value="FAD_binding_6"/>
    <property type="match status" value="1"/>
</dbReference>
<keyword evidence="6" id="KW-1000">Mitochondrion outer membrane</keyword>
<dbReference type="InterPro" id="IPR008333">
    <property type="entry name" value="Cbr1-like_FAD-bd_dom"/>
</dbReference>
<feature type="domain" description="FAD-binding FR-type" evidence="11">
    <location>
        <begin position="51"/>
        <end position="155"/>
    </location>
</feature>
<evidence type="ECO:0000256" key="3">
    <source>
        <dbReference type="ARBA" id="ARBA00006105"/>
    </source>
</evidence>
<dbReference type="EMBL" id="JBEVYD010000008">
    <property type="protein sequence ID" value="KAL3231199.1"/>
    <property type="molecule type" value="Genomic_DNA"/>
</dbReference>
<comment type="caution">
    <text evidence="12">The sequence shown here is derived from an EMBL/GenBank/DDBJ whole genome shotgun (WGS) entry which is preliminary data.</text>
</comment>
<dbReference type="CDD" id="cd06183">
    <property type="entry name" value="cyt_b5_reduct_like"/>
    <property type="match status" value="1"/>
</dbReference>
<dbReference type="InterPro" id="IPR017927">
    <property type="entry name" value="FAD-bd_FR_type"/>
</dbReference>
<evidence type="ECO:0000313" key="12">
    <source>
        <dbReference type="EMBL" id="KAL3231199.1"/>
    </source>
</evidence>
<keyword evidence="9 10" id="KW-0472">Membrane</keyword>
<dbReference type="InterPro" id="IPR039261">
    <property type="entry name" value="FNR_nucleotide-bd"/>
</dbReference>
<comment type="cofactor">
    <cofactor evidence="1">
        <name>FAD</name>
        <dbReference type="ChEBI" id="CHEBI:57692"/>
    </cofactor>
</comment>
<evidence type="ECO:0000256" key="1">
    <source>
        <dbReference type="ARBA" id="ARBA00001974"/>
    </source>
</evidence>
<dbReference type="SUPFAM" id="SSF52343">
    <property type="entry name" value="Ferredoxin reductase-like, C-terminal NADP-linked domain"/>
    <property type="match status" value="1"/>
</dbReference>
<evidence type="ECO:0000256" key="9">
    <source>
        <dbReference type="ARBA" id="ARBA00023136"/>
    </source>
</evidence>
<keyword evidence="6" id="KW-0496">Mitochondrion</keyword>
<evidence type="ECO:0000256" key="6">
    <source>
        <dbReference type="ARBA" id="ARBA00022787"/>
    </source>
</evidence>
<evidence type="ECO:0000256" key="8">
    <source>
        <dbReference type="ARBA" id="ARBA00023002"/>
    </source>
</evidence>
<dbReference type="SUPFAM" id="SSF63380">
    <property type="entry name" value="Riboflavin synthase domain-like"/>
    <property type="match status" value="1"/>
</dbReference>
<evidence type="ECO:0000256" key="7">
    <source>
        <dbReference type="ARBA" id="ARBA00022827"/>
    </source>
</evidence>
<evidence type="ECO:0000256" key="4">
    <source>
        <dbReference type="ARBA" id="ARBA00012011"/>
    </source>
</evidence>
<dbReference type="Pfam" id="PF00175">
    <property type="entry name" value="NAD_binding_1"/>
    <property type="match status" value="1"/>
</dbReference>
<proteinExistence type="inferred from homology"/>
<dbReference type="PANTHER" id="PTHR19370:SF171">
    <property type="entry name" value="NADH-CYTOCHROME B5 REDUCTASE 2"/>
    <property type="match status" value="1"/>
</dbReference>
<organism evidence="12 13">
    <name type="scientific">Nakaseomyces bracarensis</name>
    <dbReference type="NCBI Taxonomy" id="273131"/>
    <lineage>
        <taxon>Eukaryota</taxon>
        <taxon>Fungi</taxon>
        <taxon>Dikarya</taxon>
        <taxon>Ascomycota</taxon>
        <taxon>Saccharomycotina</taxon>
        <taxon>Saccharomycetes</taxon>
        <taxon>Saccharomycetales</taxon>
        <taxon>Saccharomycetaceae</taxon>
        <taxon>Nakaseomyces</taxon>
    </lineage>
</organism>
<gene>
    <name evidence="12" type="ORF">RNJ44_00838</name>
</gene>
<evidence type="ECO:0000256" key="5">
    <source>
        <dbReference type="ARBA" id="ARBA00022630"/>
    </source>
</evidence>
<dbReference type="InterPro" id="IPR001433">
    <property type="entry name" value="OxRdtase_FAD/NAD-bd"/>
</dbReference>
<name>A0ABR4NSG2_9SACH</name>
<evidence type="ECO:0000313" key="13">
    <source>
        <dbReference type="Proteomes" id="UP001623330"/>
    </source>
</evidence>
<dbReference type="InterPro" id="IPR001834">
    <property type="entry name" value="CBR-like"/>
</dbReference>
<comment type="subcellular location">
    <subcellularLocation>
        <location evidence="2">Mitochondrion outer membrane</location>
        <topology evidence="2">Single-pass membrane protein</topology>
    </subcellularLocation>
</comment>
<dbReference type="PRINTS" id="PR00406">
    <property type="entry name" value="CYTB5RDTASE"/>
</dbReference>
<protein>
    <recommendedName>
        <fullName evidence="4">cytochrome-b5 reductase</fullName>
        <ecNumber evidence="4">1.6.2.2</ecNumber>
    </recommendedName>
</protein>
<keyword evidence="10" id="KW-1133">Transmembrane helix</keyword>
<reference evidence="12 13" key="1">
    <citation type="submission" date="2024-05" db="EMBL/GenBank/DDBJ databases">
        <title>Long read based assembly of the Candida bracarensis genome reveals expanded adhesin content.</title>
        <authorList>
            <person name="Marcet-Houben M."/>
            <person name="Ksiezopolska E."/>
            <person name="Gabaldon T."/>
        </authorList>
    </citation>
    <scope>NUCLEOTIDE SEQUENCE [LARGE SCALE GENOMIC DNA]</scope>
    <source>
        <strain evidence="12 13">CBM6</strain>
    </source>
</reference>
<evidence type="ECO:0000256" key="10">
    <source>
        <dbReference type="SAM" id="Phobius"/>
    </source>
</evidence>
<dbReference type="Proteomes" id="UP001623330">
    <property type="component" value="Unassembled WGS sequence"/>
</dbReference>
<dbReference type="EC" id="1.6.2.2" evidence="4"/>
<keyword evidence="10" id="KW-0812">Transmembrane</keyword>
<feature type="transmembrane region" description="Helical" evidence="10">
    <location>
        <begin position="12"/>
        <end position="30"/>
    </location>
</feature>
<dbReference type="InterPro" id="IPR017938">
    <property type="entry name" value="Riboflavin_synthase-like_b-brl"/>
</dbReference>
<keyword evidence="5" id="KW-0285">Flavoprotein</keyword>
<evidence type="ECO:0000256" key="2">
    <source>
        <dbReference type="ARBA" id="ARBA00004572"/>
    </source>
</evidence>
<sequence>MSFARFARPTQRILPYAIGAIAVGVGATYLSSSWNASTVRNENPKVFIGDKKWIDLELEKVYDESPDTKRFFFKLPSDDAVSGLTLASALLTKFMTPKGSPVIRPYTPVNDLEDKGYLELVVKHYEGGKMTDHLFQLKPKDTLSFQGPIPKWQWKANSYDTLTLIGGGSGITPLYQLLHHIAKNPEDKTKVNLYYGSRTPNDILLKKELDEIQKKHPDQVKITYFVDKDPSGKFDGNVGYITKDFLAKNAAGPKEKTVVFVCGPPPLMDILSGQKKSPMEQGELTGALKELGFSPEQVFKF</sequence>
<keyword evidence="7" id="KW-0274">FAD</keyword>
<dbReference type="Gene3D" id="2.40.30.10">
    <property type="entry name" value="Translation factors"/>
    <property type="match status" value="1"/>
</dbReference>
<dbReference type="PANTHER" id="PTHR19370">
    <property type="entry name" value="NADH-CYTOCHROME B5 REDUCTASE"/>
    <property type="match status" value="1"/>
</dbReference>
<keyword evidence="8" id="KW-0560">Oxidoreductase</keyword>
<evidence type="ECO:0000259" key="11">
    <source>
        <dbReference type="PROSITE" id="PS51384"/>
    </source>
</evidence>
<dbReference type="PROSITE" id="PS51384">
    <property type="entry name" value="FAD_FR"/>
    <property type="match status" value="1"/>
</dbReference>